<dbReference type="Proteomes" id="UP000028838">
    <property type="component" value="Unassembled WGS sequence"/>
</dbReference>
<name>A0A086JYT3_TOXGO</name>
<dbReference type="EMBL" id="AEYH02002591">
    <property type="protein sequence ID" value="KFG37301.1"/>
    <property type="molecule type" value="Genomic_DNA"/>
</dbReference>
<evidence type="ECO:0000256" key="2">
    <source>
        <dbReference type="ARBA" id="ARBA00022701"/>
    </source>
</evidence>
<evidence type="ECO:0000313" key="5">
    <source>
        <dbReference type="EMBL" id="KFG37301.1"/>
    </source>
</evidence>
<proteinExistence type="inferred from homology"/>
<dbReference type="VEuPathDB" id="ToxoDB:TGFOU_275970"/>
<dbReference type="Gene3D" id="1.10.287.600">
    <property type="entry name" value="Helix hairpin bin"/>
    <property type="match status" value="1"/>
</dbReference>
<feature type="non-terminal residue" evidence="5">
    <location>
        <position position="1"/>
    </location>
</feature>
<accession>A0A086JYT3</accession>
<dbReference type="InterPro" id="IPR004057">
    <property type="entry name" value="Epsilon_tubulin"/>
</dbReference>
<keyword evidence="2" id="KW-0493">Microtubule</keyword>
<organism evidence="5 6">
    <name type="scientific">Toxoplasma gondii FOU</name>
    <dbReference type="NCBI Taxonomy" id="943167"/>
    <lineage>
        <taxon>Eukaryota</taxon>
        <taxon>Sar</taxon>
        <taxon>Alveolata</taxon>
        <taxon>Apicomplexa</taxon>
        <taxon>Conoidasida</taxon>
        <taxon>Coccidia</taxon>
        <taxon>Eucoccidiorida</taxon>
        <taxon>Eimeriorina</taxon>
        <taxon>Sarcocystidae</taxon>
        <taxon>Toxoplasma</taxon>
    </lineage>
</organism>
<comment type="caution">
    <text evidence="5">The sequence shown here is derived from an EMBL/GenBank/DDBJ whole genome shotgun (WGS) entry which is preliminary data.</text>
</comment>
<protein>
    <submittedName>
        <fullName evidence="5">Putative tubulin</fullName>
    </submittedName>
</protein>
<dbReference type="InterPro" id="IPR008280">
    <property type="entry name" value="Tub_FtsZ_C"/>
</dbReference>
<dbReference type="AlphaFoldDB" id="A0A086JYT3"/>
<keyword evidence="4" id="KW-0342">GTP-binding</keyword>
<evidence type="ECO:0000256" key="4">
    <source>
        <dbReference type="ARBA" id="ARBA00023134"/>
    </source>
</evidence>
<comment type="similarity">
    <text evidence="1">Belongs to the tubulin family.</text>
</comment>
<dbReference type="SUPFAM" id="SSF55307">
    <property type="entry name" value="Tubulin C-terminal domain-like"/>
    <property type="match status" value="1"/>
</dbReference>
<evidence type="ECO:0000313" key="6">
    <source>
        <dbReference type="Proteomes" id="UP000028838"/>
    </source>
</evidence>
<sequence length="145" mass="16012">GEVEVYVYRAPVSGDAGSGKRLSVKKEFLLGLCVSSRVRRSLRVLSGNEDATKIGLCAVAPVGQTYGLLGLSNSCEATHLFSSVHERFDKLFKRKAHLHHYEQYMDLDMFVEASESVLDLASSYAFLNRNNFPPPAFLGADLHAF</sequence>
<gene>
    <name evidence="5" type="ORF">TGFOU_275970</name>
</gene>
<keyword evidence="3" id="KW-0547">Nucleotide-binding</keyword>
<reference evidence="5 6" key="1">
    <citation type="submission" date="2014-07" db="EMBL/GenBank/DDBJ databases">
        <authorList>
            <person name="Sibley D."/>
            <person name="Venepally P."/>
            <person name="Karamycheva S."/>
            <person name="Hadjithomas M."/>
            <person name="Khan A."/>
            <person name="Brunk B."/>
            <person name="Roos D."/>
            <person name="Caler E."/>
            <person name="Lorenzi H."/>
        </authorList>
    </citation>
    <scope>NUCLEOTIDE SEQUENCE [LARGE SCALE GENOMIC DNA]</scope>
    <source>
        <strain evidence="5 6">FOU</strain>
    </source>
</reference>
<evidence type="ECO:0000256" key="3">
    <source>
        <dbReference type="ARBA" id="ARBA00022741"/>
    </source>
</evidence>
<dbReference type="InterPro" id="IPR023123">
    <property type="entry name" value="Tubulin_C"/>
</dbReference>
<evidence type="ECO:0000256" key="1">
    <source>
        <dbReference type="ARBA" id="ARBA00009636"/>
    </source>
</evidence>
<dbReference type="PRINTS" id="PR01519">
    <property type="entry name" value="EPSLNTUBULIN"/>
</dbReference>
<dbReference type="GO" id="GO:0005874">
    <property type="term" value="C:microtubule"/>
    <property type="evidence" value="ECO:0007669"/>
    <property type="project" value="UniProtKB-KW"/>
</dbReference>
<dbReference type="GO" id="GO:0005525">
    <property type="term" value="F:GTP binding"/>
    <property type="evidence" value="ECO:0007669"/>
    <property type="project" value="UniProtKB-KW"/>
</dbReference>